<dbReference type="Proteomes" id="UP000274822">
    <property type="component" value="Unassembled WGS sequence"/>
</dbReference>
<proteinExistence type="predicted"/>
<accession>A0A433QM51</accession>
<comment type="caution">
    <text evidence="1">The sequence shown here is derived from an EMBL/GenBank/DDBJ whole genome shotgun (WGS) entry which is preliminary data.</text>
</comment>
<name>A0A433QM51_9FUNG</name>
<organism evidence="1 2">
    <name type="scientific">Jimgerdemannia flammicorona</name>
    <dbReference type="NCBI Taxonomy" id="994334"/>
    <lineage>
        <taxon>Eukaryota</taxon>
        <taxon>Fungi</taxon>
        <taxon>Fungi incertae sedis</taxon>
        <taxon>Mucoromycota</taxon>
        <taxon>Mucoromycotina</taxon>
        <taxon>Endogonomycetes</taxon>
        <taxon>Endogonales</taxon>
        <taxon>Endogonaceae</taxon>
        <taxon>Jimgerdemannia</taxon>
    </lineage>
</organism>
<reference evidence="1 2" key="1">
    <citation type="journal article" date="2018" name="New Phytol.">
        <title>Phylogenomics of Endogonaceae and evolution of mycorrhizas within Mucoromycota.</title>
        <authorList>
            <person name="Chang Y."/>
            <person name="Desiro A."/>
            <person name="Na H."/>
            <person name="Sandor L."/>
            <person name="Lipzen A."/>
            <person name="Clum A."/>
            <person name="Barry K."/>
            <person name="Grigoriev I.V."/>
            <person name="Martin F.M."/>
            <person name="Stajich J.E."/>
            <person name="Smith M.E."/>
            <person name="Bonito G."/>
            <person name="Spatafora J.W."/>
        </authorList>
    </citation>
    <scope>NUCLEOTIDE SEQUENCE [LARGE SCALE GENOMIC DNA]</scope>
    <source>
        <strain evidence="1 2">AD002</strain>
    </source>
</reference>
<protein>
    <submittedName>
        <fullName evidence="1">Uncharacterized protein</fullName>
    </submittedName>
</protein>
<keyword evidence="2" id="KW-1185">Reference proteome</keyword>
<evidence type="ECO:0000313" key="2">
    <source>
        <dbReference type="Proteomes" id="UP000274822"/>
    </source>
</evidence>
<gene>
    <name evidence="1" type="ORF">BC938DRAFT_478879</name>
</gene>
<dbReference type="EMBL" id="RBNJ01003505">
    <property type="protein sequence ID" value="RUS30851.1"/>
    <property type="molecule type" value="Genomic_DNA"/>
</dbReference>
<evidence type="ECO:0000313" key="1">
    <source>
        <dbReference type="EMBL" id="RUS30851.1"/>
    </source>
</evidence>
<dbReference type="AlphaFoldDB" id="A0A433QM51"/>
<sequence length="63" mass="6772">MMLVSELDALPNEFGVGSIATVTADVEIVTAWGMGQVAEENLTVYSPQYRPLSPPITNTPMCD</sequence>